<feature type="region of interest" description="Disordered" evidence="1">
    <location>
        <begin position="105"/>
        <end position="130"/>
    </location>
</feature>
<evidence type="ECO:0000259" key="2">
    <source>
        <dbReference type="Pfam" id="PF13392"/>
    </source>
</evidence>
<proteinExistence type="predicted"/>
<reference evidence="3" key="1">
    <citation type="journal article" date="2020" name="Nature">
        <title>Giant virus diversity and host interactions through global metagenomics.</title>
        <authorList>
            <person name="Schulz F."/>
            <person name="Roux S."/>
            <person name="Paez-Espino D."/>
            <person name="Jungbluth S."/>
            <person name="Walsh D.A."/>
            <person name="Denef V.J."/>
            <person name="McMahon K.D."/>
            <person name="Konstantinidis K.T."/>
            <person name="Eloe-Fadrosh E.A."/>
            <person name="Kyrpides N.C."/>
            <person name="Woyke T."/>
        </authorList>
    </citation>
    <scope>NUCLEOTIDE SEQUENCE</scope>
    <source>
        <strain evidence="3">GVMAG-M-3300009068-24</strain>
    </source>
</reference>
<evidence type="ECO:0000313" key="3">
    <source>
        <dbReference type="EMBL" id="QHT29645.1"/>
    </source>
</evidence>
<dbReference type="Gene3D" id="3.90.75.20">
    <property type="match status" value="1"/>
</dbReference>
<dbReference type="InterPro" id="IPR044925">
    <property type="entry name" value="His-Me_finger_sf"/>
</dbReference>
<feature type="domain" description="HNH nuclease" evidence="2">
    <location>
        <begin position="75"/>
        <end position="108"/>
    </location>
</feature>
<accession>A0A6C0EQS4</accession>
<protein>
    <recommendedName>
        <fullName evidence="2">HNH nuclease domain-containing protein</fullName>
    </recommendedName>
</protein>
<dbReference type="Pfam" id="PF13392">
    <property type="entry name" value="HNH_3"/>
    <property type="match status" value="1"/>
</dbReference>
<organism evidence="3">
    <name type="scientific">viral metagenome</name>
    <dbReference type="NCBI Taxonomy" id="1070528"/>
    <lineage>
        <taxon>unclassified sequences</taxon>
        <taxon>metagenomes</taxon>
        <taxon>organismal metagenomes</taxon>
    </lineage>
</organism>
<name>A0A6C0EQS4_9ZZZZ</name>
<evidence type="ECO:0000256" key="1">
    <source>
        <dbReference type="SAM" id="MobiDB-lite"/>
    </source>
</evidence>
<dbReference type="EMBL" id="MN738881">
    <property type="protein sequence ID" value="QHT29645.1"/>
    <property type="molecule type" value="Genomic_DNA"/>
</dbReference>
<dbReference type="SUPFAM" id="SSF54060">
    <property type="entry name" value="His-Me finger endonucleases"/>
    <property type="match status" value="1"/>
</dbReference>
<dbReference type="InterPro" id="IPR003615">
    <property type="entry name" value="HNH_nuc"/>
</dbReference>
<sequence>MKNPIWVVEENGKELLFMFCETATLIKLCRQSYEKILDYEKENSVKITWFKHTNGYINSSQRLYIHQVITGCFGNGRGTSNVSVDHIDRDPLNNMMENLRIATREEQEQNSKGIAPKTKRARQTKARPLPDGITQGMLKKYVVYYNIVDKSKNKAREFFSVEGHPNLQKRWESTKSNKVSIMEKLRQANQKVDELDKL</sequence>
<dbReference type="AlphaFoldDB" id="A0A6C0EQS4"/>